<organism evidence="1 2">
    <name type="scientific">Sulfobacillus benefaciens</name>
    <dbReference type="NCBI Taxonomy" id="453960"/>
    <lineage>
        <taxon>Bacteria</taxon>
        <taxon>Bacillati</taxon>
        <taxon>Bacillota</taxon>
        <taxon>Clostridia</taxon>
        <taxon>Eubacteriales</taxon>
        <taxon>Clostridiales Family XVII. Incertae Sedis</taxon>
        <taxon>Sulfobacillus</taxon>
    </lineage>
</organism>
<name>A0A2T2X5J1_9FIRM</name>
<proteinExistence type="predicted"/>
<comment type="caution">
    <text evidence="1">The sequence shown here is derived from an EMBL/GenBank/DDBJ whole genome shotgun (WGS) entry which is preliminary data.</text>
</comment>
<dbReference type="EMBL" id="PXYW01000086">
    <property type="protein sequence ID" value="PSR29727.1"/>
    <property type="molecule type" value="Genomic_DNA"/>
</dbReference>
<dbReference type="Proteomes" id="UP000242972">
    <property type="component" value="Unassembled WGS sequence"/>
</dbReference>
<evidence type="ECO:0000313" key="2">
    <source>
        <dbReference type="Proteomes" id="UP000242972"/>
    </source>
</evidence>
<sequence length="71" mass="8085">MNTLPPEMEAALAAKQKHRRELAALPYEEKLRILLRLQHLSDAIRQTRGASARAWPLDEKTLLPMSSAHRS</sequence>
<accession>A0A2T2X5J1</accession>
<gene>
    <name evidence="1" type="ORF">C7B46_18390</name>
</gene>
<evidence type="ECO:0000313" key="1">
    <source>
        <dbReference type="EMBL" id="PSR29727.1"/>
    </source>
</evidence>
<reference evidence="1 2" key="1">
    <citation type="journal article" date="2014" name="BMC Genomics">
        <title>Comparison of environmental and isolate Sulfobacillus genomes reveals diverse carbon, sulfur, nitrogen, and hydrogen metabolisms.</title>
        <authorList>
            <person name="Justice N.B."/>
            <person name="Norman A."/>
            <person name="Brown C.T."/>
            <person name="Singh A."/>
            <person name="Thomas B.C."/>
            <person name="Banfield J.F."/>
        </authorList>
    </citation>
    <scope>NUCLEOTIDE SEQUENCE [LARGE SCALE GENOMIC DNA]</scope>
    <source>
        <strain evidence="1">AMDSBA4</strain>
    </source>
</reference>
<protein>
    <submittedName>
        <fullName evidence="1">Uncharacterized protein</fullName>
    </submittedName>
</protein>
<dbReference type="AlphaFoldDB" id="A0A2T2X5J1"/>